<dbReference type="AlphaFoldDB" id="A0A0A1DH16"/>
<feature type="region of interest" description="Disordered" evidence="1">
    <location>
        <begin position="1"/>
        <end position="28"/>
    </location>
</feature>
<protein>
    <submittedName>
        <fullName evidence="2">Uncharacterized protein</fullName>
    </submittedName>
</protein>
<feature type="region of interest" description="Disordered" evidence="1">
    <location>
        <begin position="192"/>
        <end position="214"/>
    </location>
</feature>
<dbReference type="GeneID" id="96607728"/>
<dbReference type="KEGG" id="psim:KR76_01845"/>
<dbReference type="EMBL" id="CP009896">
    <property type="protein sequence ID" value="AIY15823.1"/>
    <property type="molecule type" value="Genomic_DNA"/>
</dbReference>
<proteinExistence type="predicted"/>
<dbReference type="RefSeq" id="WP_038676213.1">
    <property type="nucleotide sequence ID" value="NZ_BJMC01000025.1"/>
</dbReference>
<evidence type="ECO:0000256" key="1">
    <source>
        <dbReference type="SAM" id="MobiDB-lite"/>
    </source>
</evidence>
<dbReference type="HOGENOM" id="CLU_1287762_0_0_11"/>
<reference evidence="2 3" key="1">
    <citation type="journal article" date="2015" name="Genome Announc.">
        <title>Complete Genome Sequence of Steroid-Transforming Nocardioides simplex VKM Ac-2033D.</title>
        <authorList>
            <person name="Shtratnikova V.Y."/>
            <person name="Schelkunov M.I."/>
            <person name="Pekov Y.A."/>
            <person name="Fokina V.V."/>
            <person name="Logacheva M.D."/>
            <person name="Sokolov S.L."/>
            <person name="Bragin E.Y."/>
            <person name="Ashapkin V.V."/>
            <person name="Donova M.V."/>
        </authorList>
    </citation>
    <scope>NUCLEOTIDE SEQUENCE [LARGE SCALE GENOMIC DNA]</scope>
    <source>
        <strain evidence="2 3">VKM Ac-2033D</strain>
    </source>
</reference>
<sequence>MTDHDITAQHGVRDHLDRGQPATDRAASCPECPDAEPAMGCAACGTPLPETAGLAELRGEISLLFPDARTGSPNYRHRRRLLDLLAAAEQEQARLTDWVLTLGGDAERAEAQAPRPRSRATMPERDEAAELAAFFHRQWCASSHHLTEFCQRQMAPGGLDHDKARTLMASSWLADHDRQIAERAWEEGAQAEYDLDRGHIDESSNPYSEEAHRG</sequence>
<organism evidence="2 3">
    <name type="scientific">Nocardioides simplex</name>
    <name type="common">Arthrobacter simplex</name>
    <dbReference type="NCBI Taxonomy" id="2045"/>
    <lineage>
        <taxon>Bacteria</taxon>
        <taxon>Bacillati</taxon>
        <taxon>Actinomycetota</taxon>
        <taxon>Actinomycetes</taxon>
        <taxon>Propionibacteriales</taxon>
        <taxon>Nocardioidaceae</taxon>
        <taxon>Pimelobacter</taxon>
    </lineage>
</organism>
<dbReference type="STRING" id="2045.KR76_01845"/>
<accession>A0A0A1DH16</accession>
<evidence type="ECO:0000313" key="2">
    <source>
        <dbReference type="EMBL" id="AIY15823.1"/>
    </source>
</evidence>
<keyword evidence="3" id="KW-1185">Reference proteome</keyword>
<name>A0A0A1DH16_NOCSI</name>
<feature type="compositionally biased region" description="Basic and acidic residues" evidence="1">
    <location>
        <begin position="1"/>
        <end position="18"/>
    </location>
</feature>
<dbReference type="Proteomes" id="UP000030300">
    <property type="component" value="Chromosome"/>
</dbReference>
<gene>
    <name evidence="2" type="ORF">KR76_01845</name>
</gene>
<evidence type="ECO:0000313" key="3">
    <source>
        <dbReference type="Proteomes" id="UP000030300"/>
    </source>
</evidence>